<name>A0A6B9ZCE5_9BACT</name>
<dbReference type="CDD" id="cd06502">
    <property type="entry name" value="TA_like"/>
    <property type="match status" value="1"/>
</dbReference>
<organism evidence="7 8">
    <name type="scientific">Chitinophaga agri</name>
    <dbReference type="NCBI Taxonomy" id="2703787"/>
    <lineage>
        <taxon>Bacteria</taxon>
        <taxon>Pseudomonadati</taxon>
        <taxon>Bacteroidota</taxon>
        <taxon>Chitinophagia</taxon>
        <taxon>Chitinophagales</taxon>
        <taxon>Chitinophagaceae</taxon>
        <taxon>Chitinophaga</taxon>
    </lineage>
</organism>
<dbReference type="Gene3D" id="3.40.640.10">
    <property type="entry name" value="Type I PLP-dependent aspartate aminotransferase-like (Major domain)"/>
    <property type="match status" value="1"/>
</dbReference>
<comment type="cofactor">
    <cofactor evidence="1">
        <name>pyridoxal 5'-phosphate</name>
        <dbReference type="ChEBI" id="CHEBI:597326"/>
    </cofactor>
</comment>
<dbReference type="PANTHER" id="PTHR48097:SF9">
    <property type="entry name" value="L-THREONINE ALDOLASE"/>
    <property type="match status" value="1"/>
</dbReference>
<dbReference type="RefSeq" id="WP_162331785.1">
    <property type="nucleotide sequence ID" value="NZ_CP048113.1"/>
</dbReference>
<protein>
    <submittedName>
        <fullName evidence="7">Aminotransferase class I/II-fold pyridoxal phosphate-dependent enzyme</fullName>
    </submittedName>
</protein>
<keyword evidence="4" id="KW-0456">Lyase</keyword>
<evidence type="ECO:0000256" key="4">
    <source>
        <dbReference type="ARBA" id="ARBA00023239"/>
    </source>
</evidence>
<dbReference type="KEGG" id="chih:GWR21_10935"/>
<gene>
    <name evidence="7" type="ORF">GWR21_10935</name>
</gene>
<dbReference type="Gene3D" id="3.90.1150.10">
    <property type="entry name" value="Aspartate Aminotransferase, domain 1"/>
    <property type="match status" value="1"/>
</dbReference>
<dbReference type="EMBL" id="CP048113">
    <property type="protein sequence ID" value="QHS60092.1"/>
    <property type="molecule type" value="Genomic_DNA"/>
</dbReference>
<evidence type="ECO:0000259" key="6">
    <source>
        <dbReference type="Pfam" id="PF01212"/>
    </source>
</evidence>
<evidence type="ECO:0000256" key="3">
    <source>
        <dbReference type="ARBA" id="ARBA00022898"/>
    </source>
</evidence>
<keyword evidence="7" id="KW-0032">Aminotransferase</keyword>
<dbReference type="InterPro" id="IPR001597">
    <property type="entry name" value="ArAA_b-elim_lyase/Thr_aldolase"/>
</dbReference>
<evidence type="ECO:0000256" key="5">
    <source>
        <dbReference type="PIRSR" id="PIRSR017617-1"/>
    </source>
</evidence>
<proteinExistence type="inferred from homology"/>
<dbReference type="GO" id="GO:0005829">
    <property type="term" value="C:cytosol"/>
    <property type="evidence" value="ECO:0007669"/>
    <property type="project" value="TreeGrafter"/>
</dbReference>
<keyword evidence="3" id="KW-0663">Pyridoxal phosphate</keyword>
<dbReference type="Proteomes" id="UP000476411">
    <property type="component" value="Chromosome"/>
</dbReference>
<keyword evidence="8" id="KW-1185">Reference proteome</keyword>
<dbReference type="SUPFAM" id="SSF53383">
    <property type="entry name" value="PLP-dependent transferases"/>
    <property type="match status" value="1"/>
</dbReference>
<dbReference type="AlphaFoldDB" id="A0A6B9ZCE5"/>
<dbReference type="GO" id="GO:0006567">
    <property type="term" value="P:L-threonine catabolic process"/>
    <property type="evidence" value="ECO:0007669"/>
    <property type="project" value="TreeGrafter"/>
</dbReference>
<dbReference type="Pfam" id="PF01212">
    <property type="entry name" value="Beta_elim_lyase"/>
    <property type="match status" value="1"/>
</dbReference>
<dbReference type="FunFam" id="3.40.640.10:FF:000030">
    <property type="entry name" value="Low-specificity L-threonine aldolase"/>
    <property type="match status" value="1"/>
</dbReference>
<dbReference type="PANTHER" id="PTHR48097">
    <property type="entry name" value="L-THREONINE ALDOLASE-RELATED"/>
    <property type="match status" value="1"/>
</dbReference>
<evidence type="ECO:0000256" key="1">
    <source>
        <dbReference type="ARBA" id="ARBA00001933"/>
    </source>
</evidence>
<dbReference type="InterPro" id="IPR023603">
    <property type="entry name" value="Low_specificity_L-TA-like"/>
</dbReference>
<accession>A0A6B9ZCE5</accession>
<feature type="domain" description="Aromatic amino acid beta-eliminating lyase/threonine aldolase" evidence="6">
    <location>
        <begin position="4"/>
        <end position="288"/>
    </location>
</feature>
<keyword evidence="7" id="KW-0808">Transferase</keyword>
<dbReference type="InterPro" id="IPR015421">
    <property type="entry name" value="PyrdxlP-dep_Trfase_major"/>
</dbReference>
<feature type="modified residue" description="N6-(pyridoxal phosphate)lysine" evidence="5">
    <location>
        <position position="200"/>
    </location>
</feature>
<sequence>MIIDFRSDTFTKPTPGMLTAMTEANTGDDVYGEDPSVNQLEAMLAAYFGKEAAMYCPSGTMSNQIAIKVHTQPGDEVICSDLAHVYIYEGGGIAFNAGCQVRALEGDRGMITAAQVAAAINPDDVHKATTSLVCLENTSNRGGGCCYDIEEITRIKNVCRDNNLKLHLDGARLFNALVATGENPKTFGELFDSISVCLNKGMGCPMGSVLLGSAAFIRSARRVRKKLGGGLRQAGYMAATGLYAMEHHIARLAEDHLNAKQIAKYLLQKTFVGHMLPVETNILIFDVKDGWTAKRFADHLKQEGILVSPISETQLRIVLHLDITPAMVEKTCAVISAME</sequence>
<dbReference type="GO" id="GO:0008483">
    <property type="term" value="F:transaminase activity"/>
    <property type="evidence" value="ECO:0007669"/>
    <property type="project" value="UniProtKB-KW"/>
</dbReference>
<evidence type="ECO:0000256" key="2">
    <source>
        <dbReference type="ARBA" id="ARBA00006966"/>
    </source>
</evidence>
<evidence type="ECO:0000313" key="7">
    <source>
        <dbReference type="EMBL" id="QHS60092.1"/>
    </source>
</evidence>
<reference evidence="7 8" key="1">
    <citation type="submission" date="2020-01" db="EMBL/GenBank/DDBJ databases">
        <title>Complete genome sequence of Chitinophaga sp. H33E-04 isolated from quinoa roots.</title>
        <authorList>
            <person name="Weon H.-Y."/>
            <person name="Lee S.A."/>
        </authorList>
    </citation>
    <scope>NUCLEOTIDE SEQUENCE [LARGE SCALE GENOMIC DNA]</scope>
    <source>
        <strain evidence="7 8">H33E-04</strain>
    </source>
</reference>
<dbReference type="GO" id="GO:0006545">
    <property type="term" value="P:glycine biosynthetic process"/>
    <property type="evidence" value="ECO:0007669"/>
    <property type="project" value="TreeGrafter"/>
</dbReference>
<dbReference type="PIRSF" id="PIRSF017617">
    <property type="entry name" value="Thr_aldolase"/>
    <property type="match status" value="1"/>
</dbReference>
<evidence type="ECO:0000313" key="8">
    <source>
        <dbReference type="Proteomes" id="UP000476411"/>
    </source>
</evidence>
<dbReference type="GO" id="GO:0008732">
    <property type="term" value="F:L-allo-threonine aldolase activity"/>
    <property type="evidence" value="ECO:0007669"/>
    <property type="project" value="TreeGrafter"/>
</dbReference>
<dbReference type="InterPro" id="IPR015424">
    <property type="entry name" value="PyrdxlP-dep_Trfase"/>
</dbReference>
<comment type="similarity">
    <text evidence="2">Belongs to the threonine aldolase family.</text>
</comment>
<dbReference type="NCBIfam" id="NF041359">
    <property type="entry name" value="GntG_guanitoxin"/>
    <property type="match status" value="1"/>
</dbReference>
<dbReference type="InterPro" id="IPR015422">
    <property type="entry name" value="PyrdxlP-dep_Trfase_small"/>
</dbReference>